<sequence>IFFTCSTNSNVNLFQKHPHRHTQK</sequence>
<protein>
    <submittedName>
        <fullName evidence="2">Uncharacterized protein</fullName>
    </submittedName>
</protein>
<dbReference type="Proteomes" id="UP000694923">
    <property type="component" value="Unplaced"/>
</dbReference>
<proteinExistence type="predicted"/>
<feature type="non-terminal residue" evidence="2">
    <location>
        <position position="1"/>
    </location>
</feature>
<evidence type="ECO:0000313" key="1">
    <source>
        <dbReference type="Proteomes" id="UP000694923"/>
    </source>
</evidence>
<reference evidence="2" key="1">
    <citation type="submission" date="2025-08" db="UniProtKB">
        <authorList>
            <consortium name="RefSeq"/>
        </authorList>
    </citation>
    <scope>IDENTIFICATION</scope>
</reference>
<evidence type="ECO:0000313" key="2">
    <source>
        <dbReference type="RefSeq" id="XP_008582684.1"/>
    </source>
</evidence>
<accession>A0ABM0RPZ3</accession>
<gene>
    <name evidence="2" type="primary">LOC103600218</name>
</gene>
<dbReference type="RefSeq" id="XP_008582684.1">
    <property type="nucleotide sequence ID" value="XM_008584462.1"/>
</dbReference>
<organism evidence="1 2">
    <name type="scientific">Galeopterus variegatus</name>
    <name type="common">Malayan flying lemur</name>
    <name type="synonym">Cynocephalus variegatus</name>
    <dbReference type="NCBI Taxonomy" id="482537"/>
    <lineage>
        <taxon>Eukaryota</taxon>
        <taxon>Metazoa</taxon>
        <taxon>Chordata</taxon>
        <taxon>Craniata</taxon>
        <taxon>Vertebrata</taxon>
        <taxon>Euteleostomi</taxon>
        <taxon>Mammalia</taxon>
        <taxon>Eutheria</taxon>
        <taxon>Euarchontoglires</taxon>
        <taxon>Dermoptera</taxon>
        <taxon>Cynocephalidae</taxon>
        <taxon>Galeopterus</taxon>
    </lineage>
</organism>
<name>A0ABM0RPZ3_GALVR</name>
<keyword evidence="1" id="KW-1185">Reference proteome</keyword>
<dbReference type="GeneID" id="103600218"/>